<proteinExistence type="predicted"/>
<evidence type="ECO:0000313" key="1">
    <source>
        <dbReference type="EMBL" id="MDD1784001.1"/>
    </source>
</evidence>
<dbReference type="RefSeq" id="WP_274145300.1">
    <property type="nucleotide sequence ID" value="NZ_JAJUBB010000027.1"/>
</dbReference>
<keyword evidence="2" id="KW-1185">Reference proteome</keyword>
<organism evidence="1 2">
    <name type="scientific">Enterovibrio qingdaonensis</name>
    <dbReference type="NCBI Taxonomy" id="2899818"/>
    <lineage>
        <taxon>Bacteria</taxon>
        <taxon>Pseudomonadati</taxon>
        <taxon>Pseudomonadota</taxon>
        <taxon>Gammaproteobacteria</taxon>
        <taxon>Vibrionales</taxon>
        <taxon>Vibrionaceae</taxon>
        <taxon>Enterovibrio</taxon>
    </lineage>
</organism>
<accession>A0ABT5QSN6</accession>
<reference evidence="1" key="1">
    <citation type="submission" date="2021-12" db="EMBL/GenBank/DDBJ databases">
        <title>Enterovibrio ZSDZ35 sp. nov. and Enterovibrio ZSDZ42 sp. nov., isolated from coastal seawater in Qingdao.</title>
        <authorList>
            <person name="Zhang P."/>
        </authorList>
    </citation>
    <scope>NUCLEOTIDE SEQUENCE</scope>
    <source>
        <strain evidence="1">ZSDZ35</strain>
    </source>
</reference>
<sequence>MGWFKKALARVGVGNASVSVSLDDEHVMQGAERRVSIKVEGGGVPQSVTAIECSLRCHYMGWEEIRTGGEQGKKRQWKKLSHTLCTWSLPDAFTLLENETRELTTEFIVPDETPVTFGTENVWLAVRLDIPMAKDAVTELPVAILPSRPVDAMLKTFERLGFRIEKETTEQPKRGRRPFEQAFMLVPIQGPYSDNWSRVSLTVTPEQDMLELAMQFSAKGEGLSHLAGHLTGANKLDRTLQFDKSTSSENIALAIEELLGKIM</sequence>
<dbReference type="InterPro" id="IPR009776">
    <property type="entry name" value="Spore_0_M"/>
</dbReference>
<protein>
    <submittedName>
        <fullName evidence="1">Sporulation protein</fullName>
    </submittedName>
</protein>
<comment type="caution">
    <text evidence="1">The sequence shown here is derived from an EMBL/GenBank/DDBJ whole genome shotgun (WGS) entry which is preliminary data.</text>
</comment>
<evidence type="ECO:0000313" key="2">
    <source>
        <dbReference type="Proteomes" id="UP001149821"/>
    </source>
</evidence>
<dbReference type="PANTHER" id="PTHR40053">
    <property type="entry name" value="SPORULATION-CONTROL PROTEIN SPO0M"/>
    <property type="match status" value="1"/>
</dbReference>
<dbReference type="Proteomes" id="UP001149821">
    <property type="component" value="Unassembled WGS sequence"/>
</dbReference>
<dbReference type="Pfam" id="PF07070">
    <property type="entry name" value="Spo0M"/>
    <property type="match status" value="1"/>
</dbReference>
<dbReference type="EMBL" id="JAJUBB010000027">
    <property type="protein sequence ID" value="MDD1784001.1"/>
    <property type="molecule type" value="Genomic_DNA"/>
</dbReference>
<gene>
    <name evidence="1" type="ORF">LRP49_22745</name>
</gene>
<name>A0ABT5QSN6_9GAMM</name>
<dbReference type="PANTHER" id="PTHR40053:SF1">
    <property type="entry name" value="SPORULATION-CONTROL PROTEIN SPO0M"/>
    <property type="match status" value="1"/>
</dbReference>